<keyword evidence="4" id="KW-0949">S-adenosyl-L-methionine</keyword>
<dbReference type="CDD" id="cd02440">
    <property type="entry name" value="AdoMet_MTases"/>
    <property type="match status" value="1"/>
</dbReference>
<sequence>MQDTIRHIKESLKGLYPPEEIGSFIKLIFEKVCRYSTVDFILCKNKTLSPTQHQQITAIVKRLQKYEPIQYILGETWFYGLRFKTTPGALIPRPETEELADLIIKRHKNDTSRLVDIGTGSGCLAIALALNMPGIKTEGWDISTDALKIAQENALSSNAPIKFRQVNILEYSPSPDEYGKYDIWVSNPPYVRECEKNEMKDNVLKYEPHQALFVPDNDPLLFYRKIGTTALDTVKPGGNLYFEINANLGNETVNLLAGLGYRNIELLKDMQQRDRIVSAILP</sequence>
<feature type="domain" description="Release factor glutamine methyltransferase N-terminal" evidence="7">
    <location>
        <begin position="5"/>
        <end position="74"/>
    </location>
</feature>
<keyword evidence="2 8" id="KW-0489">Methyltransferase</keyword>
<evidence type="ECO:0000259" key="7">
    <source>
        <dbReference type="Pfam" id="PF17827"/>
    </source>
</evidence>
<organism evidence="8 9">
    <name type="scientific">Coprobacter secundus subsp. similis</name>
    <dbReference type="NCBI Taxonomy" id="2751153"/>
    <lineage>
        <taxon>Bacteria</taxon>
        <taxon>Pseudomonadati</taxon>
        <taxon>Bacteroidota</taxon>
        <taxon>Bacteroidia</taxon>
        <taxon>Bacteroidales</taxon>
        <taxon>Barnesiellaceae</taxon>
        <taxon>Coprobacter</taxon>
    </lineage>
</organism>
<dbReference type="GO" id="GO:0102559">
    <property type="term" value="F:peptide chain release factor N(5)-glutamine methyltransferase activity"/>
    <property type="evidence" value="ECO:0007669"/>
    <property type="project" value="UniProtKB-EC"/>
</dbReference>
<evidence type="ECO:0000256" key="2">
    <source>
        <dbReference type="ARBA" id="ARBA00022603"/>
    </source>
</evidence>
<dbReference type="Pfam" id="PF05175">
    <property type="entry name" value="MTS"/>
    <property type="match status" value="1"/>
</dbReference>
<dbReference type="Pfam" id="PF17827">
    <property type="entry name" value="PrmC_N"/>
    <property type="match status" value="1"/>
</dbReference>
<dbReference type="PANTHER" id="PTHR18895">
    <property type="entry name" value="HEMK METHYLTRANSFERASE"/>
    <property type="match status" value="1"/>
</dbReference>
<evidence type="ECO:0000256" key="5">
    <source>
        <dbReference type="ARBA" id="ARBA00048391"/>
    </source>
</evidence>
<dbReference type="Proteomes" id="UP000594042">
    <property type="component" value="Chromosome"/>
</dbReference>
<dbReference type="InterPro" id="IPR040758">
    <property type="entry name" value="PrmC_N"/>
</dbReference>
<dbReference type="SUPFAM" id="SSF53335">
    <property type="entry name" value="S-adenosyl-L-methionine-dependent methyltransferases"/>
    <property type="match status" value="1"/>
</dbReference>
<reference evidence="9" key="1">
    <citation type="submission" date="2020-07" db="EMBL/GenBank/DDBJ databases">
        <title>Complete genome sequencing of Coprobacter sp. strain 2CBH44.</title>
        <authorList>
            <person name="Sakamoto M."/>
            <person name="Murakami T."/>
            <person name="Mori H."/>
        </authorList>
    </citation>
    <scope>NUCLEOTIDE SEQUENCE [LARGE SCALE GENOMIC DNA]</scope>
    <source>
        <strain evidence="9">2CBH44</strain>
    </source>
</reference>
<keyword evidence="3 8" id="KW-0808">Transferase</keyword>
<evidence type="ECO:0000256" key="1">
    <source>
        <dbReference type="ARBA" id="ARBA00012771"/>
    </source>
</evidence>
<gene>
    <name evidence="8" type="primary">prmC</name>
    <name evidence="8" type="ORF">Cop2CBH44_25540</name>
</gene>
<dbReference type="Gene3D" id="1.10.8.10">
    <property type="entry name" value="DNA helicase RuvA subunit, C-terminal domain"/>
    <property type="match status" value="1"/>
</dbReference>
<evidence type="ECO:0000256" key="3">
    <source>
        <dbReference type="ARBA" id="ARBA00022679"/>
    </source>
</evidence>
<dbReference type="NCBIfam" id="TIGR03534">
    <property type="entry name" value="RF_mod_PrmC"/>
    <property type="match status" value="1"/>
</dbReference>
<evidence type="ECO:0000256" key="4">
    <source>
        <dbReference type="ARBA" id="ARBA00022691"/>
    </source>
</evidence>
<dbReference type="KEGG" id="copr:Cop2CBH44_25540"/>
<evidence type="ECO:0000313" key="9">
    <source>
        <dbReference type="Proteomes" id="UP000594042"/>
    </source>
</evidence>
<dbReference type="InterPro" id="IPR007848">
    <property type="entry name" value="Small_mtfrase_dom"/>
</dbReference>
<evidence type="ECO:0000313" key="8">
    <source>
        <dbReference type="EMBL" id="BCI64201.1"/>
    </source>
</evidence>
<dbReference type="EMBL" id="AP023322">
    <property type="protein sequence ID" value="BCI64201.1"/>
    <property type="molecule type" value="Genomic_DNA"/>
</dbReference>
<dbReference type="GO" id="GO:0032259">
    <property type="term" value="P:methylation"/>
    <property type="evidence" value="ECO:0007669"/>
    <property type="project" value="UniProtKB-KW"/>
</dbReference>
<name>A0A7G1I0I2_9BACT</name>
<feature type="domain" description="Methyltransferase small" evidence="6">
    <location>
        <begin position="102"/>
        <end position="195"/>
    </location>
</feature>
<accession>A0A7G1I0I2</accession>
<dbReference type="InterPro" id="IPR019874">
    <property type="entry name" value="RF_methyltr_PrmC"/>
</dbReference>
<proteinExistence type="predicted"/>
<dbReference type="InterPro" id="IPR050320">
    <property type="entry name" value="N5-glutamine_MTase"/>
</dbReference>
<dbReference type="Gene3D" id="3.40.50.150">
    <property type="entry name" value="Vaccinia Virus protein VP39"/>
    <property type="match status" value="1"/>
</dbReference>
<dbReference type="EC" id="2.1.1.297" evidence="1"/>
<dbReference type="NCBIfam" id="TIGR00536">
    <property type="entry name" value="hemK_fam"/>
    <property type="match status" value="1"/>
</dbReference>
<protein>
    <recommendedName>
        <fullName evidence="1">peptide chain release factor N(5)-glutamine methyltransferase</fullName>
        <ecNumber evidence="1">2.1.1.297</ecNumber>
    </recommendedName>
</protein>
<dbReference type="PANTHER" id="PTHR18895:SF74">
    <property type="entry name" value="MTRF1L RELEASE FACTOR GLUTAMINE METHYLTRANSFERASE"/>
    <property type="match status" value="1"/>
</dbReference>
<keyword evidence="9" id="KW-1185">Reference proteome</keyword>
<dbReference type="AlphaFoldDB" id="A0A7G1I0I2"/>
<dbReference type="RefSeq" id="WP_200754951.1">
    <property type="nucleotide sequence ID" value="NZ_AP023322.1"/>
</dbReference>
<dbReference type="InterPro" id="IPR029063">
    <property type="entry name" value="SAM-dependent_MTases_sf"/>
</dbReference>
<evidence type="ECO:0000259" key="6">
    <source>
        <dbReference type="Pfam" id="PF05175"/>
    </source>
</evidence>
<comment type="catalytic activity">
    <reaction evidence="5">
        <text>L-glutaminyl-[peptide chain release factor] + S-adenosyl-L-methionine = N(5)-methyl-L-glutaminyl-[peptide chain release factor] + S-adenosyl-L-homocysteine + H(+)</text>
        <dbReference type="Rhea" id="RHEA:42896"/>
        <dbReference type="Rhea" id="RHEA-COMP:10271"/>
        <dbReference type="Rhea" id="RHEA-COMP:10272"/>
        <dbReference type="ChEBI" id="CHEBI:15378"/>
        <dbReference type="ChEBI" id="CHEBI:30011"/>
        <dbReference type="ChEBI" id="CHEBI:57856"/>
        <dbReference type="ChEBI" id="CHEBI:59789"/>
        <dbReference type="ChEBI" id="CHEBI:61891"/>
        <dbReference type="EC" id="2.1.1.297"/>
    </reaction>
</comment>
<dbReference type="InterPro" id="IPR004556">
    <property type="entry name" value="HemK-like"/>
</dbReference>